<name>A0ABD1CTT4_CULPP</name>
<dbReference type="InterPro" id="IPR032675">
    <property type="entry name" value="LRR_dom_sf"/>
</dbReference>
<dbReference type="SUPFAM" id="SSF52047">
    <property type="entry name" value="RNI-like"/>
    <property type="match status" value="1"/>
</dbReference>
<protein>
    <submittedName>
        <fullName evidence="1">Uncharacterized protein</fullName>
    </submittedName>
</protein>
<sequence>MWIMDTATREDLEELYDLVTISKDKFRLKKLFLIVNGADKLFAFYTSFLDVFTSLVELHIKFESCDCVEQEESTFELCLPNVRVFSWQESKPCMDFPIPTKLNSVFNVRAPSLTEAKVDFCTKLSYWDQYYGQDQLTSRKYAELGSLVLQDCTKLQSLEATLADKSLDKLLPTGLETIKKLKIADASKARLPWNDTFSKLTHIDSLNLQHCHPEVLTAALNHCKTLTTAQIITNDSTGLQEKIFKSWPNVTNSCIVT</sequence>
<accession>A0ABD1CTT4</accession>
<dbReference type="EMBL" id="JBEHCU010009468">
    <property type="protein sequence ID" value="KAL1379834.1"/>
    <property type="molecule type" value="Genomic_DNA"/>
</dbReference>
<proteinExistence type="predicted"/>
<reference evidence="1 2" key="1">
    <citation type="submission" date="2024-05" db="EMBL/GenBank/DDBJ databases">
        <title>Culex pipiens pipiens assembly and annotation.</title>
        <authorList>
            <person name="Alout H."/>
            <person name="Durand T."/>
        </authorList>
    </citation>
    <scope>NUCLEOTIDE SEQUENCE [LARGE SCALE GENOMIC DNA]</scope>
    <source>
        <strain evidence="1">HA-2024</strain>
        <tissue evidence="1">Whole body</tissue>
    </source>
</reference>
<gene>
    <name evidence="1" type="ORF">pipiens_003714</name>
</gene>
<dbReference type="Gene3D" id="3.80.10.10">
    <property type="entry name" value="Ribonuclease Inhibitor"/>
    <property type="match status" value="1"/>
</dbReference>
<feature type="non-terminal residue" evidence="1">
    <location>
        <position position="257"/>
    </location>
</feature>
<evidence type="ECO:0000313" key="2">
    <source>
        <dbReference type="Proteomes" id="UP001562425"/>
    </source>
</evidence>
<dbReference type="Proteomes" id="UP001562425">
    <property type="component" value="Unassembled WGS sequence"/>
</dbReference>
<evidence type="ECO:0000313" key="1">
    <source>
        <dbReference type="EMBL" id="KAL1379834.1"/>
    </source>
</evidence>
<dbReference type="AlphaFoldDB" id="A0ABD1CTT4"/>
<organism evidence="1 2">
    <name type="scientific">Culex pipiens pipiens</name>
    <name type="common">Northern house mosquito</name>
    <dbReference type="NCBI Taxonomy" id="38569"/>
    <lineage>
        <taxon>Eukaryota</taxon>
        <taxon>Metazoa</taxon>
        <taxon>Ecdysozoa</taxon>
        <taxon>Arthropoda</taxon>
        <taxon>Hexapoda</taxon>
        <taxon>Insecta</taxon>
        <taxon>Pterygota</taxon>
        <taxon>Neoptera</taxon>
        <taxon>Endopterygota</taxon>
        <taxon>Diptera</taxon>
        <taxon>Nematocera</taxon>
        <taxon>Culicoidea</taxon>
        <taxon>Culicidae</taxon>
        <taxon>Culicinae</taxon>
        <taxon>Culicini</taxon>
        <taxon>Culex</taxon>
        <taxon>Culex</taxon>
    </lineage>
</organism>
<comment type="caution">
    <text evidence="1">The sequence shown here is derived from an EMBL/GenBank/DDBJ whole genome shotgun (WGS) entry which is preliminary data.</text>
</comment>
<keyword evidence="2" id="KW-1185">Reference proteome</keyword>